<proteinExistence type="predicted"/>
<dbReference type="EMBL" id="CAJOBI010087426">
    <property type="protein sequence ID" value="CAF4525839.1"/>
    <property type="molecule type" value="Genomic_DNA"/>
</dbReference>
<evidence type="ECO:0000313" key="2">
    <source>
        <dbReference type="Proteomes" id="UP000676336"/>
    </source>
</evidence>
<comment type="caution">
    <text evidence="1">The sequence shown here is derived from an EMBL/GenBank/DDBJ whole genome shotgun (WGS) entry which is preliminary data.</text>
</comment>
<sequence>MGEKLIEDDPNEWLKDNVECFIRQAHLSHSHNHNNNINDCNDNITKSTDLIHLMLDATEKNSTDTNQ</sequence>
<dbReference type="Proteomes" id="UP000676336">
    <property type="component" value="Unassembled WGS sequence"/>
</dbReference>
<feature type="non-terminal residue" evidence="1">
    <location>
        <position position="67"/>
    </location>
</feature>
<organism evidence="1 2">
    <name type="scientific">Rotaria magnacalcarata</name>
    <dbReference type="NCBI Taxonomy" id="392030"/>
    <lineage>
        <taxon>Eukaryota</taxon>
        <taxon>Metazoa</taxon>
        <taxon>Spiralia</taxon>
        <taxon>Gnathifera</taxon>
        <taxon>Rotifera</taxon>
        <taxon>Eurotatoria</taxon>
        <taxon>Bdelloidea</taxon>
        <taxon>Philodinida</taxon>
        <taxon>Philodinidae</taxon>
        <taxon>Rotaria</taxon>
    </lineage>
</organism>
<dbReference type="AlphaFoldDB" id="A0A8S2Y177"/>
<name>A0A8S2Y177_9BILA</name>
<protein>
    <submittedName>
        <fullName evidence="1">Uncharacterized protein</fullName>
    </submittedName>
</protein>
<reference evidence="1" key="1">
    <citation type="submission" date="2021-02" db="EMBL/GenBank/DDBJ databases">
        <authorList>
            <person name="Nowell W R."/>
        </authorList>
    </citation>
    <scope>NUCLEOTIDE SEQUENCE</scope>
</reference>
<evidence type="ECO:0000313" key="1">
    <source>
        <dbReference type="EMBL" id="CAF4525839.1"/>
    </source>
</evidence>
<accession>A0A8S2Y177</accession>
<gene>
    <name evidence="1" type="ORF">SMN809_LOCUS36005</name>
</gene>